<dbReference type="AlphaFoldDB" id="A5DCD6"/>
<feature type="signal peptide" evidence="3">
    <location>
        <begin position="1"/>
        <end position="27"/>
    </location>
</feature>
<dbReference type="InterPro" id="IPR007567">
    <property type="entry name" value="Mid2_dom"/>
</dbReference>
<feature type="compositionally biased region" description="Low complexity" evidence="1">
    <location>
        <begin position="219"/>
        <end position="236"/>
    </location>
</feature>
<organism evidence="5 6">
    <name type="scientific">Meyerozyma guilliermondii (strain ATCC 6260 / CBS 566 / DSM 6381 / JCM 1539 / NBRC 10279 / NRRL Y-324)</name>
    <name type="common">Yeast</name>
    <name type="synonym">Candida guilliermondii</name>
    <dbReference type="NCBI Taxonomy" id="294746"/>
    <lineage>
        <taxon>Eukaryota</taxon>
        <taxon>Fungi</taxon>
        <taxon>Dikarya</taxon>
        <taxon>Ascomycota</taxon>
        <taxon>Saccharomycotina</taxon>
        <taxon>Pichiomycetes</taxon>
        <taxon>Debaryomycetaceae</taxon>
        <taxon>Meyerozyma</taxon>
    </lineage>
</organism>
<evidence type="ECO:0000256" key="2">
    <source>
        <dbReference type="SAM" id="Phobius"/>
    </source>
</evidence>
<feature type="transmembrane region" description="Helical" evidence="2">
    <location>
        <begin position="240"/>
        <end position="263"/>
    </location>
</feature>
<feature type="region of interest" description="Disordered" evidence="1">
    <location>
        <begin position="100"/>
        <end position="236"/>
    </location>
</feature>
<evidence type="ECO:0000313" key="6">
    <source>
        <dbReference type="Proteomes" id="UP000001997"/>
    </source>
</evidence>
<keyword evidence="3" id="KW-0732">Signal</keyword>
<dbReference type="GeneID" id="5129714"/>
<feature type="chain" id="PRO_5002679364" description="Mid2 domain-containing protein" evidence="3">
    <location>
        <begin position="28"/>
        <end position="307"/>
    </location>
</feature>
<evidence type="ECO:0000256" key="3">
    <source>
        <dbReference type="SAM" id="SignalP"/>
    </source>
</evidence>
<name>A5DCD6_PICGU</name>
<keyword evidence="2" id="KW-0812">Transmembrane</keyword>
<dbReference type="RefSeq" id="XP_001487564.2">
    <property type="nucleotide sequence ID" value="XM_001487514.1"/>
</dbReference>
<sequence length="307" mass="32906">MSCRSLSWVLLLIAVACSLIYVTTLHSDTPGIEKITKGNFRQWSFQFIDGKTGYESRPKDEQTASEVRAVPEETVVVMARADNDTSVFVSSDEFGTFTISSESTTFSDDPTTSSFVFSTSSSSSSSFAQRTSSRVISSSSSSNTQPTSSSQRTTTRQEASSSKETPASETQQDSTTSSPETTSSSSQSDQITTTFSSVDNGRTVVVTRTIDSERTNQPSAASGDRGNSSGSSGLSNTNKIVVGVVVGVGGAIIIGIISILFLLKRRTNKDQEGGWTFWRKNEKGDDSDLLSGELGVRDRNINQGSNF</sequence>
<keyword evidence="2" id="KW-1133">Transmembrane helix</keyword>
<dbReference type="InParanoid" id="A5DCD6"/>
<gene>
    <name evidence="5" type="ORF">PGUG_00941</name>
</gene>
<dbReference type="VEuPathDB" id="FungiDB:PGUG_00941"/>
<dbReference type="Pfam" id="PF04478">
    <property type="entry name" value="Mid2"/>
    <property type="match status" value="1"/>
</dbReference>
<feature type="domain" description="Mid2" evidence="4">
    <location>
        <begin position="193"/>
        <end position="263"/>
    </location>
</feature>
<dbReference type="KEGG" id="pgu:PGUG_00941"/>
<reference evidence="5 6" key="1">
    <citation type="journal article" date="2009" name="Nature">
        <title>Evolution of pathogenicity and sexual reproduction in eight Candida genomes.</title>
        <authorList>
            <person name="Butler G."/>
            <person name="Rasmussen M.D."/>
            <person name="Lin M.F."/>
            <person name="Santos M.A."/>
            <person name="Sakthikumar S."/>
            <person name="Munro C.A."/>
            <person name="Rheinbay E."/>
            <person name="Grabherr M."/>
            <person name="Forche A."/>
            <person name="Reedy J.L."/>
            <person name="Agrafioti I."/>
            <person name="Arnaud M.B."/>
            <person name="Bates S."/>
            <person name="Brown A.J."/>
            <person name="Brunke S."/>
            <person name="Costanzo M.C."/>
            <person name="Fitzpatrick D.A."/>
            <person name="de Groot P.W."/>
            <person name="Harris D."/>
            <person name="Hoyer L.L."/>
            <person name="Hube B."/>
            <person name="Klis F.M."/>
            <person name="Kodira C."/>
            <person name="Lennard N."/>
            <person name="Logue M.E."/>
            <person name="Martin R."/>
            <person name="Neiman A.M."/>
            <person name="Nikolaou E."/>
            <person name="Quail M.A."/>
            <person name="Quinn J."/>
            <person name="Santos M.C."/>
            <person name="Schmitzberger F.F."/>
            <person name="Sherlock G."/>
            <person name="Shah P."/>
            <person name="Silverstein K.A."/>
            <person name="Skrzypek M.S."/>
            <person name="Soll D."/>
            <person name="Staggs R."/>
            <person name="Stansfield I."/>
            <person name="Stumpf M.P."/>
            <person name="Sudbery P.E."/>
            <person name="Srikantha T."/>
            <person name="Zeng Q."/>
            <person name="Berman J."/>
            <person name="Berriman M."/>
            <person name="Heitman J."/>
            <person name="Gow N.A."/>
            <person name="Lorenz M.C."/>
            <person name="Birren B.W."/>
            <person name="Kellis M."/>
            <person name="Cuomo C.A."/>
        </authorList>
    </citation>
    <scope>NUCLEOTIDE SEQUENCE [LARGE SCALE GENOMIC DNA]</scope>
    <source>
        <strain evidence="6">ATCC 6260 / CBS 566 / DSM 6381 / JCM 1539 / NBRC 10279 / NRRL Y-324</strain>
    </source>
</reference>
<dbReference type="eggNOG" id="ENOG502S35T">
    <property type="taxonomic scope" value="Eukaryota"/>
</dbReference>
<dbReference type="OrthoDB" id="4026433at2759"/>
<dbReference type="HOGENOM" id="CLU_906455_0_0_1"/>
<evidence type="ECO:0000313" key="5">
    <source>
        <dbReference type="EMBL" id="EDK36843.2"/>
    </source>
</evidence>
<dbReference type="Proteomes" id="UP000001997">
    <property type="component" value="Unassembled WGS sequence"/>
</dbReference>
<evidence type="ECO:0000256" key="1">
    <source>
        <dbReference type="SAM" id="MobiDB-lite"/>
    </source>
</evidence>
<proteinExistence type="predicted"/>
<accession>A5DCD6</accession>
<dbReference type="PROSITE" id="PS51257">
    <property type="entry name" value="PROKAR_LIPOPROTEIN"/>
    <property type="match status" value="1"/>
</dbReference>
<evidence type="ECO:0000259" key="4">
    <source>
        <dbReference type="Pfam" id="PF04478"/>
    </source>
</evidence>
<protein>
    <recommendedName>
        <fullName evidence="4">Mid2 domain-containing protein</fullName>
    </recommendedName>
</protein>
<feature type="compositionally biased region" description="Low complexity" evidence="1">
    <location>
        <begin position="100"/>
        <end position="197"/>
    </location>
</feature>
<keyword evidence="2" id="KW-0472">Membrane</keyword>
<keyword evidence="6" id="KW-1185">Reference proteome</keyword>
<dbReference type="EMBL" id="CH408155">
    <property type="protein sequence ID" value="EDK36843.2"/>
    <property type="molecule type" value="Genomic_DNA"/>
</dbReference>